<evidence type="ECO:0000313" key="3">
    <source>
        <dbReference type="Proteomes" id="UP000028782"/>
    </source>
</evidence>
<keyword evidence="1" id="KW-0175">Coiled coil</keyword>
<dbReference type="HOGENOM" id="CLU_2301001_0_0_4"/>
<name>A0A076PRH0_COMTE</name>
<dbReference type="Proteomes" id="UP000028782">
    <property type="component" value="Chromosome"/>
</dbReference>
<proteinExistence type="predicted"/>
<protein>
    <submittedName>
        <fullName evidence="2">Uncharacterized protein</fullName>
    </submittedName>
</protein>
<organism evidence="2 3">
    <name type="scientific">Comamonas testosteroni TK102</name>
    <dbReference type="NCBI Taxonomy" id="1392005"/>
    <lineage>
        <taxon>Bacteria</taxon>
        <taxon>Pseudomonadati</taxon>
        <taxon>Pseudomonadota</taxon>
        <taxon>Betaproteobacteria</taxon>
        <taxon>Burkholderiales</taxon>
        <taxon>Comamonadaceae</taxon>
        <taxon>Comamonas</taxon>
    </lineage>
</organism>
<reference evidence="2 3" key="1">
    <citation type="journal article" date="2014" name="Genome Announc.">
        <title>Complete Genome Sequence of Polychlorinated Biphenyl Degrader Comamonas testosteroni TK102 (NBRC 109938).</title>
        <authorList>
            <person name="Fukuda K."/>
            <person name="Hosoyama A."/>
            <person name="Tsuchikane K."/>
            <person name="Ohji S."/>
            <person name="Yamazoe A."/>
            <person name="Fujita N."/>
            <person name="Shintani M."/>
            <person name="Kimbara K."/>
        </authorList>
    </citation>
    <scope>NUCLEOTIDE SEQUENCE [LARGE SCALE GENOMIC DNA]</scope>
    <source>
        <strain evidence="2">TK102</strain>
    </source>
</reference>
<dbReference type="RefSeq" id="WP_003052742.1">
    <property type="nucleotide sequence ID" value="NZ_CP006704.1"/>
</dbReference>
<evidence type="ECO:0000313" key="2">
    <source>
        <dbReference type="EMBL" id="AIJ48303.1"/>
    </source>
</evidence>
<dbReference type="KEGG" id="ctes:O987_21045"/>
<dbReference type="AlphaFoldDB" id="A0A076PRH0"/>
<accession>A0A076PRH0</accession>
<dbReference type="EMBL" id="CP006704">
    <property type="protein sequence ID" value="AIJ48303.1"/>
    <property type="molecule type" value="Genomic_DNA"/>
</dbReference>
<evidence type="ECO:0000256" key="1">
    <source>
        <dbReference type="SAM" id="Coils"/>
    </source>
</evidence>
<feature type="coiled-coil region" evidence="1">
    <location>
        <begin position="35"/>
        <end position="69"/>
    </location>
</feature>
<sequence length="101" mass="11720">METIEQMADRHIRESEASLDHIDLLMKRAQKASANASDQAQIERLIEQATEQREKLDLHLAALKEARQQSDLARLVEEGKSFRDRLERIRMGIERLLLSLI</sequence>
<gene>
    <name evidence="2" type="ORF">O987_21045</name>
</gene>